<feature type="chain" id="PRO_5043664092" description="Reelin domain-containing protein" evidence="2">
    <location>
        <begin position="22"/>
        <end position="213"/>
    </location>
</feature>
<dbReference type="Proteomes" id="UP000824782">
    <property type="component" value="Unassembled WGS sequence"/>
</dbReference>
<keyword evidence="1" id="KW-0472">Membrane</keyword>
<dbReference type="PANTHER" id="PTHR45828:SF32">
    <property type="entry name" value="SI:DKEY-251I10.2"/>
    <property type="match status" value="1"/>
</dbReference>
<keyword evidence="1" id="KW-0812">Transmembrane</keyword>
<name>A0AAV6ZWA4_ENGPU</name>
<keyword evidence="5" id="KW-1185">Reference proteome</keyword>
<evidence type="ECO:0000256" key="2">
    <source>
        <dbReference type="SAM" id="SignalP"/>
    </source>
</evidence>
<dbReference type="CDD" id="cd08544">
    <property type="entry name" value="Reeler"/>
    <property type="match status" value="1"/>
</dbReference>
<comment type="caution">
    <text evidence="4">The sequence shown here is derived from an EMBL/GenBank/DDBJ whole genome shotgun (WGS) entry which is preliminary data.</text>
</comment>
<proteinExistence type="predicted"/>
<gene>
    <name evidence="4" type="ORF">GDO81_003478</name>
</gene>
<dbReference type="EMBL" id="WNYA01000010">
    <property type="protein sequence ID" value="KAG8553599.1"/>
    <property type="molecule type" value="Genomic_DNA"/>
</dbReference>
<evidence type="ECO:0000313" key="5">
    <source>
        <dbReference type="Proteomes" id="UP000824782"/>
    </source>
</evidence>
<dbReference type="Pfam" id="PF02014">
    <property type="entry name" value="Reeler"/>
    <property type="match status" value="1"/>
</dbReference>
<keyword evidence="2" id="KW-0732">Signal</keyword>
<keyword evidence="1" id="KW-1133">Transmembrane helix</keyword>
<dbReference type="AlphaFoldDB" id="A0AAV6ZWA4"/>
<feature type="transmembrane region" description="Helical" evidence="1">
    <location>
        <begin position="189"/>
        <end position="208"/>
    </location>
</feature>
<evidence type="ECO:0000259" key="3">
    <source>
        <dbReference type="PROSITE" id="PS51019"/>
    </source>
</evidence>
<protein>
    <recommendedName>
        <fullName evidence="3">Reelin domain-containing protein</fullName>
    </recommendedName>
</protein>
<dbReference type="PANTHER" id="PTHR45828">
    <property type="entry name" value="CYTOCHROME B561/FERRIC REDUCTASE TRANSMEMBRANE"/>
    <property type="match status" value="1"/>
</dbReference>
<accession>A0AAV6ZWA4</accession>
<dbReference type="GO" id="GO:0016020">
    <property type="term" value="C:membrane"/>
    <property type="evidence" value="ECO:0007669"/>
    <property type="project" value="TreeGrafter"/>
</dbReference>
<dbReference type="InterPro" id="IPR002861">
    <property type="entry name" value="Reeler_dom"/>
</dbReference>
<dbReference type="PROSITE" id="PS51019">
    <property type="entry name" value="REELIN"/>
    <property type="match status" value="1"/>
</dbReference>
<dbReference type="InterPro" id="IPR042307">
    <property type="entry name" value="Reeler_sf"/>
</dbReference>
<evidence type="ECO:0000256" key="1">
    <source>
        <dbReference type="SAM" id="Phobius"/>
    </source>
</evidence>
<reference evidence="4" key="1">
    <citation type="thesis" date="2020" institute="ProQuest LLC" country="789 East Eisenhower Parkway, Ann Arbor, MI, USA">
        <title>Comparative Genomics and Chromosome Evolution.</title>
        <authorList>
            <person name="Mudd A.B."/>
        </authorList>
    </citation>
    <scope>NUCLEOTIDE SEQUENCE</scope>
    <source>
        <strain evidence="4">237g6f4</strain>
        <tissue evidence="4">Blood</tissue>
    </source>
</reference>
<feature type="signal peptide" evidence="2">
    <location>
        <begin position="1"/>
        <end position="21"/>
    </location>
</feature>
<organism evidence="4 5">
    <name type="scientific">Engystomops pustulosus</name>
    <name type="common">Tungara frog</name>
    <name type="synonym">Physalaemus pustulosus</name>
    <dbReference type="NCBI Taxonomy" id="76066"/>
    <lineage>
        <taxon>Eukaryota</taxon>
        <taxon>Metazoa</taxon>
        <taxon>Chordata</taxon>
        <taxon>Craniata</taxon>
        <taxon>Vertebrata</taxon>
        <taxon>Euteleostomi</taxon>
        <taxon>Amphibia</taxon>
        <taxon>Batrachia</taxon>
        <taxon>Anura</taxon>
        <taxon>Neobatrachia</taxon>
        <taxon>Hyloidea</taxon>
        <taxon>Leptodactylidae</taxon>
        <taxon>Leiuperinae</taxon>
        <taxon>Engystomops</taxon>
    </lineage>
</organism>
<dbReference type="Gene3D" id="2.60.40.4060">
    <property type="entry name" value="Reeler domain"/>
    <property type="match status" value="1"/>
</dbReference>
<evidence type="ECO:0000313" key="4">
    <source>
        <dbReference type="EMBL" id="KAG8553599.1"/>
    </source>
</evidence>
<sequence>MAQLILFLLLVLITCNTISIAYPTGAPISACQSMKPGHVGVYPQSKPAPYIMKINSSLYQPGKPIQVQIQGPPYRGILLQARTYSKPTLYGTWLEPPNNTKILACPENTLGSITHSNTNFKDQSTTYIWMPPDSSCPNVLFFVATVAEAFNIYWLGVRSAIIFKDPAVGCSNSVNTGQSVFLAVNSGTAWQPALIPVMCLQLVLFLLFGHFEP</sequence>
<dbReference type="InterPro" id="IPR051237">
    <property type="entry name" value="Ferric-chelate_Red/DefProt"/>
</dbReference>
<feature type="domain" description="Reelin" evidence="3">
    <location>
        <begin position="16"/>
        <end position="179"/>
    </location>
</feature>